<keyword evidence="4" id="KW-1185">Reference proteome</keyword>
<dbReference type="AlphaFoldDB" id="A0A427XSE1"/>
<feature type="region of interest" description="Disordered" evidence="1">
    <location>
        <begin position="539"/>
        <end position="564"/>
    </location>
</feature>
<dbReference type="Pfam" id="PF10445">
    <property type="entry name" value="DUF2456"/>
    <property type="match status" value="1"/>
</dbReference>
<dbReference type="STRING" id="105984.A0A427XSE1"/>
<feature type="region of interest" description="Disordered" evidence="1">
    <location>
        <begin position="417"/>
        <end position="473"/>
    </location>
</feature>
<reference evidence="3 4" key="1">
    <citation type="submission" date="2018-11" db="EMBL/GenBank/DDBJ databases">
        <title>Genome sequence of Apiotrichum porosum DSM 27194.</title>
        <authorList>
            <person name="Aliyu H."/>
            <person name="Gorte O."/>
            <person name="Ochsenreither K."/>
        </authorList>
    </citation>
    <scope>NUCLEOTIDE SEQUENCE [LARGE SCALE GENOMIC DNA]</scope>
    <source>
        <strain evidence="3 4">DSM 27194</strain>
    </source>
</reference>
<feature type="compositionally biased region" description="Polar residues" evidence="1">
    <location>
        <begin position="428"/>
        <end position="449"/>
    </location>
</feature>
<keyword evidence="2" id="KW-0812">Transmembrane</keyword>
<evidence type="ECO:0000256" key="1">
    <source>
        <dbReference type="SAM" id="MobiDB-lite"/>
    </source>
</evidence>
<organism evidence="3 4">
    <name type="scientific">Apiotrichum porosum</name>
    <dbReference type="NCBI Taxonomy" id="105984"/>
    <lineage>
        <taxon>Eukaryota</taxon>
        <taxon>Fungi</taxon>
        <taxon>Dikarya</taxon>
        <taxon>Basidiomycota</taxon>
        <taxon>Agaricomycotina</taxon>
        <taxon>Tremellomycetes</taxon>
        <taxon>Trichosporonales</taxon>
        <taxon>Trichosporonaceae</taxon>
        <taxon>Apiotrichum</taxon>
    </lineage>
</organism>
<dbReference type="PANTHER" id="PTHR28297">
    <property type="entry name" value="FUNGAL PROTEIN"/>
    <property type="match status" value="1"/>
</dbReference>
<dbReference type="Proteomes" id="UP000279236">
    <property type="component" value="Unassembled WGS sequence"/>
</dbReference>
<proteinExistence type="predicted"/>
<feature type="compositionally biased region" description="Low complexity" evidence="1">
    <location>
        <begin position="362"/>
        <end position="371"/>
    </location>
</feature>
<feature type="region of interest" description="Disordered" evidence="1">
    <location>
        <begin position="281"/>
        <end position="374"/>
    </location>
</feature>
<evidence type="ECO:0000313" key="4">
    <source>
        <dbReference type="Proteomes" id="UP000279236"/>
    </source>
</evidence>
<dbReference type="InterPro" id="IPR018852">
    <property type="entry name" value="DUF2456"/>
</dbReference>
<keyword evidence="2" id="KW-0472">Membrane</keyword>
<sequence length="564" mass="60639">MSSIASSPTIPAEFVSHSIFRPFPTPQSWHAKFYLGFLQGFGAGIIDGCANFGIAYAMYHGQSDVRMWVLAKSTVAGDLGVTPIIQCLASMLITSTLVHTDLHNKAIPPLPFVYPHVEHLPDPRLLFFKIFGRWRSKKSDPAATLDIDNEKSQAAQIRGSTSGFKYYYWMLVRFIFEGTEMNMLAARPGVRNWFLRVLWTAAQGALIGIVFGFPCWCLAMVILGPIYGTENMGNKWAPQAIKAVYGAIVGWITNPVIAALALGSQAEHHLLLVAKDEEAGEARTADAESTANPITTIPEEGEAPGSTGPPSPFLRPFRAATAGSLLTPTDSPKRSRSNTVNSTRSRSGSISYQPSVGLTPQRSRSGSVSVRPPLTANASFMEKISPPPALGRTGRERGLTVSSYMSSTSSSFSYALGGTGGRAKRQRSNTAVSTSGIPTGALSSASTGRPVSAHLATPARGAQSPPAESPMPLTQPTFRRERTHSDVAGGAHHQGIVASGCDDEIVPIEHSATQRPGFDVFGQTQSTGVPVLAIQRPSMEATRDSIDQRRRVDSFERPMDKLKE</sequence>
<feature type="transmembrane region" description="Helical" evidence="2">
    <location>
        <begin position="243"/>
        <end position="262"/>
    </location>
</feature>
<comment type="caution">
    <text evidence="3">The sequence shown here is derived from an EMBL/GenBank/DDBJ whole genome shotgun (WGS) entry which is preliminary data.</text>
</comment>
<evidence type="ECO:0000313" key="3">
    <source>
        <dbReference type="EMBL" id="RSH81750.1"/>
    </source>
</evidence>
<feature type="compositionally biased region" description="Basic and acidic residues" evidence="1">
    <location>
        <begin position="541"/>
        <end position="564"/>
    </location>
</feature>
<dbReference type="EMBL" id="RSCE01000006">
    <property type="protein sequence ID" value="RSH81750.1"/>
    <property type="molecule type" value="Genomic_DNA"/>
</dbReference>
<feature type="compositionally biased region" description="Polar residues" evidence="1">
    <location>
        <begin position="350"/>
        <end position="361"/>
    </location>
</feature>
<name>A0A427XSE1_9TREE</name>
<feature type="compositionally biased region" description="Low complexity" evidence="1">
    <location>
        <begin position="337"/>
        <end position="349"/>
    </location>
</feature>
<keyword evidence="2" id="KW-1133">Transmembrane helix</keyword>
<dbReference type="PANTHER" id="PTHR28297:SF1">
    <property type="entry name" value="FUNGAL PROTEIN"/>
    <property type="match status" value="1"/>
</dbReference>
<protein>
    <submittedName>
        <fullName evidence="3">Uncharacterized protein</fullName>
    </submittedName>
</protein>
<dbReference type="RefSeq" id="XP_028476205.1">
    <property type="nucleotide sequence ID" value="XM_028623272.1"/>
</dbReference>
<accession>A0A427XSE1</accession>
<feature type="transmembrane region" description="Helical" evidence="2">
    <location>
        <begin position="197"/>
        <end position="223"/>
    </location>
</feature>
<gene>
    <name evidence="3" type="ORF">EHS24_007942</name>
</gene>
<dbReference type="OrthoDB" id="15595at2759"/>
<dbReference type="GeneID" id="39592485"/>
<evidence type="ECO:0000256" key="2">
    <source>
        <dbReference type="SAM" id="Phobius"/>
    </source>
</evidence>